<organism evidence="3 4">
    <name type="scientific">Saccharopolyspora rosea</name>
    <dbReference type="NCBI Taxonomy" id="524884"/>
    <lineage>
        <taxon>Bacteria</taxon>
        <taxon>Bacillati</taxon>
        <taxon>Actinomycetota</taxon>
        <taxon>Actinomycetes</taxon>
        <taxon>Pseudonocardiales</taxon>
        <taxon>Pseudonocardiaceae</taxon>
        <taxon>Saccharopolyspora</taxon>
    </lineage>
</organism>
<protein>
    <submittedName>
        <fullName evidence="3">Carbon-nitrogen hydrolase family protein</fullName>
    </submittedName>
</protein>
<dbReference type="EMBL" id="JBHTIW010000010">
    <property type="protein sequence ID" value="MFD0921139.1"/>
    <property type="molecule type" value="Genomic_DNA"/>
</dbReference>
<dbReference type="PANTHER" id="PTHR23088">
    <property type="entry name" value="NITRILASE-RELATED"/>
    <property type="match status" value="1"/>
</dbReference>
<reference evidence="4" key="1">
    <citation type="journal article" date="2019" name="Int. J. Syst. Evol. Microbiol.">
        <title>The Global Catalogue of Microorganisms (GCM) 10K type strain sequencing project: providing services to taxonomists for standard genome sequencing and annotation.</title>
        <authorList>
            <consortium name="The Broad Institute Genomics Platform"/>
            <consortium name="The Broad Institute Genome Sequencing Center for Infectious Disease"/>
            <person name="Wu L."/>
            <person name="Ma J."/>
        </authorList>
    </citation>
    <scope>NUCLEOTIDE SEQUENCE [LARGE SCALE GENOMIC DNA]</scope>
    <source>
        <strain evidence="4">CCUG 56401</strain>
    </source>
</reference>
<dbReference type="Proteomes" id="UP001597018">
    <property type="component" value="Unassembled WGS sequence"/>
</dbReference>
<evidence type="ECO:0000313" key="3">
    <source>
        <dbReference type="EMBL" id="MFD0921139.1"/>
    </source>
</evidence>
<dbReference type="InterPro" id="IPR001110">
    <property type="entry name" value="UPF0012_CS"/>
</dbReference>
<accession>A0ABW3FTN2</accession>
<dbReference type="CDD" id="cd07576">
    <property type="entry name" value="R-amidase_like"/>
    <property type="match status" value="1"/>
</dbReference>
<gene>
    <name evidence="3" type="ORF">ACFQ16_15440</name>
</gene>
<dbReference type="GO" id="GO:0016787">
    <property type="term" value="F:hydrolase activity"/>
    <property type="evidence" value="ECO:0007669"/>
    <property type="project" value="UniProtKB-KW"/>
</dbReference>
<dbReference type="SUPFAM" id="SSF56317">
    <property type="entry name" value="Carbon-nitrogen hydrolase"/>
    <property type="match status" value="1"/>
</dbReference>
<dbReference type="PANTHER" id="PTHR23088:SF27">
    <property type="entry name" value="DEAMINATED GLUTATHIONE AMIDASE"/>
    <property type="match status" value="1"/>
</dbReference>
<sequence>MTVALDQGPHEPHSPDAALRRLDALARRAASRGARLLVCPEMSLTGYNIAERIPALAEPADGPLAAEVGRIAAATGVAILHGFPELRGPHVHNSASLVSSTGETLATYRKTHLYGDLDRAWFTPGGTPVVQATVDGVRIGVLICYDVEFPEMARAHALAGTELLLVPTALMSPYDFVADTLVPARAYENQLHVAYVNRCGDEADLHYCGRSCLIGPDGTELLRAGDGEELLVGDVDPAAGHAARRDNTQLADRRPELYPGLAQALRA</sequence>
<dbReference type="InterPro" id="IPR044083">
    <property type="entry name" value="RamA-like"/>
</dbReference>
<evidence type="ECO:0000259" key="2">
    <source>
        <dbReference type="PROSITE" id="PS50263"/>
    </source>
</evidence>
<proteinExistence type="inferred from homology"/>
<dbReference type="Gene3D" id="3.60.110.10">
    <property type="entry name" value="Carbon-nitrogen hydrolase"/>
    <property type="match status" value="1"/>
</dbReference>
<dbReference type="PROSITE" id="PS01227">
    <property type="entry name" value="UPF0012"/>
    <property type="match status" value="1"/>
</dbReference>
<feature type="domain" description="CN hydrolase" evidence="2">
    <location>
        <begin position="1"/>
        <end position="237"/>
    </location>
</feature>
<comment type="caution">
    <text evidence="3">The sequence shown here is derived from an EMBL/GenBank/DDBJ whole genome shotgun (WGS) entry which is preliminary data.</text>
</comment>
<dbReference type="InterPro" id="IPR036526">
    <property type="entry name" value="C-N_Hydrolase_sf"/>
</dbReference>
<comment type="similarity">
    <text evidence="1">Belongs to the carbon-nitrogen hydrolase superfamily. NIT1/NIT2 family.</text>
</comment>
<name>A0ABW3FTN2_9PSEU</name>
<evidence type="ECO:0000256" key="1">
    <source>
        <dbReference type="ARBA" id="ARBA00010613"/>
    </source>
</evidence>
<keyword evidence="3" id="KW-0378">Hydrolase</keyword>
<dbReference type="InterPro" id="IPR003010">
    <property type="entry name" value="C-N_Hydrolase"/>
</dbReference>
<dbReference type="Pfam" id="PF00795">
    <property type="entry name" value="CN_hydrolase"/>
    <property type="match status" value="1"/>
</dbReference>
<dbReference type="RefSeq" id="WP_380758251.1">
    <property type="nucleotide sequence ID" value="NZ_BAABLT010000048.1"/>
</dbReference>
<keyword evidence="4" id="KW-1185">Reference proteome</keyword>
<dbReference type="PROSITE" id="PS50263">
    <property type="entry name" value="CN_HYDROLASE"/>
    <property type="match status" value="1"/>
</dbReference>
<evidence type="ECO:0000313" key="4">
    <source>
        <dbReference type="Proteomes" id="UP001597018"/>
    </source>
</evidence>